<dbReference type="CDD" id="cd00084">
    <property type="entry name" value="HMG-box_SF"/>
    <property type="match status" value="1"/>
</dbReference>
<comment type="caution">
    <text evidence="2">The sequence shown here is derived from an EMBL/GenBank/DDBJ whole genome shotgun (WGS) entry which is preliminary data.</text>
</comment>
<dbReference type="SMART" id="SM00731">
    <property type="entry name" value="SprT"/>
    <property type="match status" value="1"/>
</dbReference>
<accession>A0ABQ0CEH7</accession>
<dbReference type="PANTHER" id="PTHR23099:SF0">
    <property type="entry name" value="GERM CELL NUCLEAR ACIDIC PROTEIN"/>
    <property type="match status" value="1"/>
</dbReference>
<evidence type="ECO:0000259" key="1">
    <source>
        <dbReference type="SMART" id="SM00731"/>
    </source>
</evidence>
<name>A0ABQ0CEH7_9HYPO</name>
<evidence type="ECO:0000313" key="2">
    <source>
        <dbReference type="EMBL" id="GAB0131846.1"/>
    </source>
</evidence>
<dbReference type="Proteomes" id="UP001562357">
    <property type="component" value="Unassembled WGS sequence"/>
</dbReference>
<gene>
    <name evidence="2" type="primary">g303</name>
    <name evidence="2" type="ORF">EsDP_00000303</name>
</gene>
<dbReference type="InterPro" id="IPR006640">
    <property type="entry name" value="SprT-like_domain"/>
</dbReference>
<organism evidence="2 3">
    <name type="scientific">Epichloe bromicola</name>
    <dbReference type="NCBI Taxonomy" id="79588"/>
    <lineage>
        <taxon>Eukaryota</taxon>
        <taxon>Fungi</taxon>
        <taxon>Dikarya</taxon>
        <taxon>Ascomycota</taxon>
        <taxon>Pezizomycotina</taxon>
        <taxon>Sordariomycetes</taxon>
        <taxon>Hypocreomycetidae</taxon>
        <taxon>Hypocreales</taxon>
        <taxon>Clavicipitaceae</taxon>
        <taxon>Epichloe</taxon>
    </lineage>
</organism>
<proteinExistence type="predicted"/>
<dbReference type="InterPro" id="IPR035240">
    <property type="entry name" value="SprT_Zn_ribbon"/>
</dbReference>
<dbReference type="PANTHER" id="PTHR23099">
    <property type="entry name" value="TRANSCRIPTIONAL REGULATOR"/>
    <property type="match status" value="1"/>
</dbReference>
<dbReference type="EMBL" id="BAAFGZ010000005">
    <property type="protein sequence ID" value="GAB0131846.1"/>
    <property type="molecule type" value="Genomic_DNA"/>
</dbReference>
<dbReference type="Pfam" id="PF17283">
    <property type="entry name" value="Zn_ribbon_SprT"/>
    <property type="match status" value="1"/>
</dbReference>
<reference evidence="3" key="1">
    <citation type="submission" date="2024-06" db="EMBL/GenBank/DDBJ databases">
        <title>Draft Genome Sequences of Epichloe bromicola Strains Isolated from Elymus ciliaris.</title>
        <authorList>
            <consortium name="Epichloe bromicola genome sequencing consortium"/>
            <person name="Miura A."/>
            <person name="Imano S."/>
            <person name="Ashida A."/>
            <person name="Sato I."/>
            <person name="Chiba S."/>
            <person name="Tanaka A."/>
            <person name="Camagna M."/>
            <person name="Takemoto D."/>
        </authorList>
    </citation>
    <scope>NUCLEOTIDE SEQUENCE [LARGE SCALE GENOMIC DNA]</scope>
    <source>
        <strain evidence="3">DP</strain>
    </source>
</reference>
<sequence>MVRLVDCCSLSDDNLSEEAGLWKLEGRKPSETHNTKNAASAITPMKKHLVLKAGTPKVSTHKIRRLGSSKQETNLLFQPWSRQDGDGFQALSQKTMRESPAKLGLFTEFEQDKTSASRTKSSNRNRYETKCQTFTNDFEEHALDFPSIQGQETRYLVARTIPAEGIDTGKISKLNCHVSSTPQDVNDATPKKLARQSIFQERNLVVDFPTDETYAHESTSKICPSPDTTSISTDLFRDDMDRKHRSLPRTLPLSKLSTCLNSEDAGQKGPASSIDGSVLNLQGISRNFQDSLTNTTIASMKGSNVLHHEDDELGGIFEKMHLTSTRQSEGDYANGAEKSSVALSGYQTTSLSPPEMLQLKQTLAQDPVDRRNSPQSVQVSLLALSLTDQQQIAGKRLAKKKFQAAKQSLAREFFDELDEKVANGRIMELTKTTGGVKLTWTKSLNTTAGRAHWRCETLRSRTLDEKVLNEEHKHHASIDLAEKVIDDENKLLNVLAHEFCHLATFMISGTTTNPHGKDFKAWASKCSHAFRDRGIHVTTRHSYNIDFKYVWQCVSCRLEYKRHSRSIDIQRHRCGGCKSELEQTRPAPRGGSKNGKDALMRSHYQLFVRDQMPLVKMENPHVLQRELMKIIAAKWATQKTYDITSSQVHTPSMSG</sequence>
<protein>
    <recommendedName>
        <fullName evidence="1">SprT-like domain-containing protein</fullName>
    </recommendedName>
</protein>
<dbReference type="Pfam" id="PF10263">
    <property type="entry name" value="SprT-like"/>
    <property type="match status" value="1"/>
</dbReference>
<keyword evidence="3" id="KW-1185">Reference proteome</keyword>
<feature type="domain" description="SprT-like" evidence="1">
    <location>
        <begin position="415"/>
        <end position="584"/>
    </location>
</feature>
<evidence type="ECO:0000313" key="3">
    <source>
        <dbReference type="Proteomes" id="UP001562357"/>
    </source>
</evidence>